<dbReference type="EMBL" id="CAOQHR010000004">
    <property type="protein sequence ID" value="CAI6334108.1"/>
    <property type="molecule type" value="Genomic_DNA"/>
</dbReference>
<evidence type="ECO:0000313" key="2">
    <source>
        <dbReference type="Proteomes" id="UP001152607"/>
    </source>
</evidence>
<sequence length="120" mass="13475">MPTTRAPSLWVETSSNSISTACVHPRPQQQTKFTCLEPLDLHPASRVPASALYGLFCVMDVPYCYYNSPYSTTPPARCLASPPSPPTTEIKPNINRPVKSLHRSLRHDEFSSRLWCNTQE</sequence>
<dbReference type="Proteomes" id="UP001152607">
    <property type="component" value="Unassembled WGS sequence"/>
</dbReference>
<name>A0A9W4UGY8_9PLEO</name>
<protein>
    <submittedName>
        <fullName evidence="1">Uncharacterized protein</fullName>
    </submittedName>
</protein>
<dbReference type="AlphaFoldDB" id="A0A9W4UGY8"/>
<gene>
    <name evidence="1" type="ORF">PDIGIT_LOCUS7162</name>
</gene>
<evidence type="ECO:0000313" key="1">
    <source>
        <dbReference type="EMBL" id="CAI6334108.1"/>
    </source>
</evidence>
<comment type="caution">
    <text evidence="1">The sequence shown here is derived from an EMBL/GenBank/DDBJ whole genome shotgun (WGS) entry which is preliminary data.</text>
</comment>
<reference evidence="1" key="1">
    <citation type="submission" date="2023-01" db="EMBL/GenBank/DDBJ databases">
        <authorList>
            <person name="Van Ghelder C."/>
            <person name="Rancurel C."/>
        </authorList>
    </citation>
    <scope>NUCLEOTIDE SEQUENCE</scope>
    <source>
        <strain evidence="1">CNCM I-4278</strain>
    </source>
</reference>
<proteinExistence type="predicted"/>
<organism evidence="1 2">
    <name type="scientific">Periconia digitata</name>
    <dbReference type="NCBI Taxonomy" id="1303443"/>
    <lineage>
        <taxon>Eukaryota</taxon>
        <taxon>Fungi</taxon>
        <taxon>Dikarya</taxon>
        <taxon>Ascomycota</taxon>
        <taxon>Pezizomycotina</taxon>
        <taxon>Dothideomycetes</taxon>
        <taxon>Pleosporomycetidae</taxon>
        <taxon>Pleosporales</taxon>
        <taxon>Massarineae</taxon>
        <taxon>Periconiaceae</taxon>
        <taxon>Periconia</taxon>
    </lineage>
</organism>
<accession>A0A9W4UGY8</accession>
<keyword evidence="2" id="KW-1185">Reference proteome</keyword>